<feature type="region of interest" description="Disordered" evidence="1">
    <location>
        <begin position="97"/>
        <end position="118"/>
    </location>
</feature>
<dbReference type="AlphaFoldDB" id="A0AAN9C1V8"/>
<dbReference type="InterPro" id="IPR029071">
    <property type="entry name" value="Ubiquitin-like_domsf"/>
</dbReference>
<dbReference type="PROSITE" id="PS50053">
    <property type="entry name" value="UBIQUITIN_2"/>
    <property type="match status" value="1"/>
</dbReference>
<comment type="caution">
    <text evidence="3">The sequence shown here is derived from an EMBL/GenBank/DDBJ whole genome shotgun (WGS) entry which is preliminary data.</text>
</comment>
<protein>
    <recommendedName>
        <fullName evidence="2">Ubiquitin-like domain-containing protein</fullName>
    </recommendedName>
</protein>
<organism evidence="3 4">
    <name type="scientific">Phoxinus phoxinus</name>
    <name type="common">Eurasian minnow</name>
    <dbReference type="NCBI Taxonomy" id="58324"/>
    <lineage>
        <taxon>Eukaryota</taxon>
        <taxon>Metazoa</taxon>
        <taxon>Chordata</taxon>
        <taxon>Craniata</taxon>
        <taxon>Vertebrata</taxon>
        <taxon>Euteleostomi</taxon>
        <taxon>Actinopterygii</taxon>
        <taxon>Neopterygii</taxon>
        <taxon>Teleostei</taxon>
        <taxon>Ostariophysi</taxon>
        <taxon>Cypriniformes</taxon>
        <taxon>Leuciscidae</taxon>
        <taxon>Phoxininae</taxon>
        <taxon>Phoxinus</taxon>
    </lineage>
</organism>
<name>A0AAN9C1V8_9TELE</name>
<dbReference type="Pfam" id="PF00240">
    <property type="entry name" value="ubiquitin"/>
    <property type="match status" value="1"/>
</dbReference>
<evidence type="ECO:0000313" key="4">
    <source>
        <dbReference type="Proteomes" id="UP001364617"/>
    </source>
</evidence>
<dbReference type="SMART" id="SM00213">
    <property type="entry name" value="UBQ"/>
    <property type="match status" value="1"/>
</dbReference>
<evidence type="ECO:0000256" key="1">
    <source>
        <dbReference type="SAM" id="MobiDB-lite"/>
    </source>
</evidence>
<feature type="domain" description="Ubiquitin-like" evidence="2">
    <location>
        <begin position="3"/>
        <end position="81"/>
    </location>
</feature>
<gene>
    <name evidence="3" type="ORF">R3I93_022296</name>
</gene>
<dbReference type="SUPFAM" id="SSF54236">
    <property type="entry name" value="Ubiquitin-like"/>
    <property type="match status" value="1"/>
</dbReference>
<sequence>MKCDIFIRNEKGQTKSVHVDSEEELENMTVGEFKRRFIPDLKLDQLRLIFVDRQLEDHNTLGDYGIIHKSIVYMTLRLRGGGPLTPEDGDKVIPRTESMEKLAPPMQQEESNRWCSIQ</sequence>
<evidence type="ECO:0000259" key="2">
    <source>
        <dbReference type="PROSITE" id="PS50053"/>
    </source>
</evidence>
<dbReference type="EMBL" id="JAYKXH010000025">
    <property type="protein sequence ID" value="KAK7121160.1"/>
    <property type="molecule type" value="Genomic_DNA"/>
</dbReference>
<dbReference type="Gene3D" id="3.10.20.90">
    <property type="entry name" value="Phosphatidylinositol 3-kinase Catalytic Subunit, Chain A, domain 1"/>
    <property type="match status" value="1"/>
</dbReference>
<proteinExistence type="predicted"/>
<reference evidence="3 4" key="1">
    <citation type="submission" date="2024-02" db="EMBL/GenBank/DDBJ databases">
        <title>Chromosome-level genome assembly of the Eurasian Minnow (Phoxinus phoxinus).</title>
        <authorList>
            <person name="Oriowo T.O."/>
            <person name="Martin S."/>
            <person name="Stange M."/>
            <person name="Chrysostomakis Y."/>
            <person name="Brown T."/>
            <person name="Winkler S."/>
            <person name="Kukowka S."/>
            <person name="Myers E.W."/>
            <person name="Bohne A."/>
        </authorList>
    </citation>
    <scope>NUCLEOTIDE SEQUENCE [LARGE SCALE GENOMIC DNA]</scope>
    <source>
        <strain evidence="3">ZFMK-TIS-60720</strain>
        <tissue evidence="3">Whole Organism</tissue>
    </source>
</reference>
<accession>A0AAN9C1V8</accession>
<keyword evidence="4" id="KW-1185">Reference proteome</keyword>
<dbReference type="InterPro" id="IPR000626">
    <property type="entry name" value="Ubiquitin-like_dom"/>
</dbReference>
<evidence type="ECO:0000313" key="3">
    <source>
        <dbReference type="EMBL" id="KAK7121160.1"/>
    </source>
</evidence>
<dbReference type="Proteomes" id="UP001364617">
    <property type="component" value="Unassembled WGS sequence"/>
</dbReference>